<dbReference type="GO" id="GO:0006574">
    <property type="term" value="P:L-valine catabolic process"/>
    <property type="evidence" value="ECO:0007669"/>
    <property type="project" value="TreeGrafter"/>
</dbReference>
<organism evidence="5 6">
    <name type="scientific">Hymenobacter arizonensis</name>
    <name type="common">Siccationidurans arizonensis</name>
    <dbReference type="NCBI Taxonomy" id="1227077"/>
    <lineage>
        <taxon>Bacteria</taxon>
        <taxon>Pseudomonadati</taxon>
        <taxon>Bacteroidota</taxon>
        <taxon>Cytophagia</taxon>
        <taxon>Cytophagales</taxon>
        <taxon>Hymenobacteraceae</taxon>
        <taxon>Hymenobacter</taxon>
    </lineage>
</organism>
<evidence type="ECO:0000256" key="1">
    <source>
        <dbReference type="ARBA" id="ARBA00013048"/>
    </source>
</evidence>
<evidence type="ECO:0000256" key="3">
    <source>
        <dbReference type="ARBA" id="ARBA00023027"/>
    </source>
</evidence>
<dbReference type="EC" id="1.2.1.27" evidence="1"/>
<reference evidence="6" key="1">
    <citation type="submission" date="2016-10" db="EMBL/GenBank/DDBJ databases">
        <authorList>
            <person name="Varghese N."/>
            <person name="Submissions S."/>
        </authorList>
    </citation>
    <scope>NUCLEOTIDE SEQUENCE [LARGE SCALE GENOMIC DNA]</scope>
    <source>
        <strain evidence="6">OR362-8,ATCC BAA-1266,JCM 13504</strain>
    </source>
</reference>
<evidence type="ECO:0000313" key="6">
    <source>
        <dbReference type="Proteomes" id="UP000199029"/>
    </source>
</evidence>
<evidence type="ECO:0000256" key="2">
    <source>
        <dbReference type="ARBA" id="ARBA00023002"/>
    </source>
</evidence>
<dbReference type="EMBL" id="FOXS01000001">
    <property type="protein sequence ID" value="SFP74309.1"/>
    <property type="molecule type" value="Genomic_DNA"/>
</dbReference>
<dbReference type="InterPro" id="IPR016162">
    <property type="entry name" value="Ald_DH_N"/>
</dbReference>
<keyword evidence="6" id="KW-1185">Reference proteome</keyword>
<dbReference type="FunFam" id="3.40.605.10:FF:000003">
    <property type="entry name" value="Methylmalonate-semialdehyde dehydrogenase [acylating]"/>
    <property type="match status" value="1"/>
</dbReference>
<keyword evidence="3" id="KW-0520">NAD</keyword>
<dbReference type="RefSeq" id="WP_092668136.1">
    <property type="nucleotide sequence ID" value="NZ_FOXS01000001.1"/>
</dbReference>
<accession>A0A1I5SU89</accession>
<dbReference type="NCBIfam" id="TIGR01722">
    <property type="entry name" value="MMSDH"/>
    <property type="match status" value="1"/>
</dbReference>
<dbReference type="STRING" id="1227077.SAMN04515668_0196"/>
<dbReference type="GO" id="GO:0006210">
    <property type="term" value="P:thymine catabolic process"/>
    <property type="evidence" value="ECO:0007669"/>
    <property type="project" value="TreeGrafter"/>
</dbReference>
<gene>
    <name evidence="5" type="ORF">SAMN04515668_0196</name>
</gene>
<dbReference type="GO" id="GO:0004491">
    <property type="term" value="F:methylmalonate-semialdehyde dehydrogenase (acylating, NAD) activity"/>
    <property type="evidence" value="ECO:0007669"/>
    <property type="project" value="UniProtKB-EC"/>
</dbReference>
<name>A0A1I5SU89_HYMAR</name>
<dbReference type="Proteomes" id="UP000199029">
    <property type="component" value="Unassembled WGS sequence"/>
</dbReference>
<dbReference type="InterPro" id="IPR016161">
    <property type="entry name" value="Ald_DH/histidinol_DH"/>
</dbReference>
<dbReference type="PANTHER" id="PTHR43866:SF4">
    <property type="entry name" value="MALONATE-SEMIALDEHYDE DEHYDROGENASE"/>
    <property type="match status" value="1"/>
</dbReference>
<dbReference type="FunFam" id="3.40.309.10:FF:000002">
    <property type="entry name" value="Methylmalonate-semialdehyde dehydrogenase (Acylating)"/>
    <property type="match status" value="1"/>
</dbReference>
<dbReference type="InterPro" id="IPR016163">
    <property type="entry name" value="Ald_DH_C"/>
</dbReference>
<dbReference type="AlphaFoldDB" id="A0A1I5SU89"/>
<sequence>MEVQTLKYPAIRNYVAGQSVEDASTATMDVFSPLSGALISTVPLSGAAALDAAVTAAKAAFPEWSATPIKERVQIFYRYKTLLERDMKALADLVREENGKTFDEARAEVEKAIELTEFACSMPQLIAGEVLEVSKGVEARVERKPLGVVASIAPFNFPNMVPHWTIPNAIVLGNTMVLKPSEQVPLSAVKIAELLKEAGLPAGVLNIVNGDKTIVEAICDHPDIQAVSFVGSTKIAKVVYIRATSNLKRCVALGGAKNHLMVLPDAHPDMTASNVAASMSGCAGQRCMAGSTMVGVGAVDHIVAKLVEEARKIIPGENLGSVISREAKERIEQHIAEAEAAGAKVLLDGRGAVVPGHEDGYYVGPTVIDYVTPDMRIAKEEVFGPVLAIMRTDTLDEALAIENASNYGNAAAVFTQSGSHARYVMDNASAGMIGVNIGVPVPREPFSFGGWNESKFGACDITGKSSIEFWTQLKKTTVKWNPESRVNWMS</sequence>
<evidence type="ECO:0000313" key="5">
    <source>
        <dbReference type="EMBL" id="SFP74309.1"/>
    </source>
</evidence>
<feature type="domain" description="Aldehyde dehydrogenase" evidence="4">
    <location>
        <begin position="23"/>
        <end position="475"/>
    </location>
</feature>
<dbReference type="Gene3D" id="3.40.605.10">
    <property type="entry name" value="Aldehyde Dehydrogenase, Chain A, domain 1"/>
    <property type="match status" value="1"/>
</dbReference>
<proteinExistence type="predicted"/>
<dbReference type="OrthoDB" id="973869at2"/>
<dbReference type="CDD" id="cd07085">
    <property type="entry name" value="ALDH_F6_MMSDH"/>
    <property type="match status" value="1"/>
</dbReference>
<dbReference type="InterPro" id="IPR010061">
    <property type="entry name" value="MeMal-semiAld_DH"/>
</dbReference>
<protein>
    <recommendedName>
        <fullName evidence="1">methylmalonate-semialdehyde dehydrogenase (CoA acylating)</fullName>
        <ecNumber evidence="1">1.2.1.27</ecNumber>
    </recommendedName>
</protein>
<dbReference type="PANTHER" id="PTHR43866">
    <property type="entry name" value="MALONATE-SEMIALDEHYDE DEHYDROGENASE"/>
    <property type="match status" value="1"/>
</dbReference>
<dbReference type="Gene3D" id="3.40.309.10">
    <property type="entry name" value="Aldehyde Dehydrogenase, Chain A, domain 2"/>
    <property type="match status" value="1"/>
</dbReference>
<dbReference type="SUPFAM" id="SSF53720">
    <property type="entry name" value="ALDH-like"/>
    <property type="match status" value="1"/>
</dbReference>
<evidence type="ECO:0000259" key="4">
    <source>
        <dbReference type="Pfam" id="PF00171"/>
    </source>
</evidence>
<keyword evidence="2" id="KW-0560">Oxidoreductase</keyword>
<dbReference type="Pfam" id="PF00171">
    <property type="entry name" value="Aldedh"/>
    <property type="match status" value="1"/>
</dbReference>
<dbReference type="InterPro" id="IPR015590">
    <property type="entry name" value="Aldehyde_DH_dom"/>
</dbReference>